<proteinExistence type="predicted"/>
<comment type="caution">
    <text evidence="2">The sequence shown here is derived from an EMBL/GenBank/DDBJ whole genome shotgun (WGS) entry which is preliminary data.</text>
</comment>
<evidence type="ECO:0000256" key="1">
    <source>
        <dbReference type="SAM" id="MobiDB-lite"/>
    </source>
</evidence>
<evidence type="ECO:0000313" key="3">
    <source>
        <dbReference type="Proteomes" id="UP000603640"/>
    </source>
</evidence>
<accession>A0A923N7Y1</accession>
<dbReference type="RefSeq" id="WP_187067878.1">
    <property type="nucleotide sequence ID" value="NZ_JACRVF010000004.1"/>
</dbReference>
<dbReference type="Proteomes" id="UP000603640">
    <property type="component" value="Unassembled WGS sequence"/>
</dbReference>
<sequence length="95" mass="11275">MLLLATAPTFAQIKHKSNEEHKQQRKKFLKQADTVEAQYKDTHLNVDAYTFKVGEAGRKRVKKKDERARYQFNEAGEPVKKKRLFNRKKKKKRSN</sequence>
<feature type="compositionally biased region" description="Basic residues" evidence="1">
    <location>
        <begin position="80"/>
        <end position="95"/>
    </location>
</feature>
<feature type="region of interest" description="Disordered" evidence="1">
    <location>
        <begin position="72"/>
        <end position="95"/>
    </location>
</feature>
<evidence type="ECO:0000313" key="2">
    <source>
        <dbReference type="EMBL" id="MBC5993844.1"/>
    </source>
</evidence>
<name>A0A923N7Y1_9BACT</name>
<dbReference type="AlphaFoldDB" id="A0A923N7Y1"/>
<organism evidence="2 3">
    <name type="scientific">Pontibacter cellulosilyticus</name>
    <dbReference type="NCBI Taxonomy" id="1720253"/>
    <lineage>
        <taxon>Bacteria</taxon>
        <taxon>Pseudomonadati</taxon>
        <taxon>Bacteroidota</taxon>
        <taxon>Cytophagia</taxon>
        <taxon>Cytophagales</taxon>
        <taxon>Hymenobacteraceae</taxon>
        <taxon>Pontibacter</taxon>
    </lineage>
</organism>
<gene>
    <name evidence="2" type="ORF">H8S84_13440</name>
</gene>
<dbReference type="EMBL" id="JACRVF010000004">
    <property type="protein sequence ID" value="MBC5993844.1"/>
    <property type="molecule type" value="Genomic_DNA"/>
</dbReference>
<reference evidence="2" key="1">
    <citation type="submission" date="2020-08" db="EMBL/GenBank/DDBJ databases">
        <title>Pontibacter sp. SD6 16S ribosomal RNA gene Genome sequencing and assembly.</title>
        <authorList>
            <person name="Kang M."/>
        </authorList>
    </citation>
    <scope>NUCLEOTIDE SEQUENCE</scope>
    <source>
        <strain evidence="2">SD6</strain>
    </source>
</reference>
<keyword evidence="3" id="KW-1185">Reference proteome</keyword>
<protein>
    <submittedName>
        <fullName evidence="2">Uncharacterized protein</fullName>
    </submittedName>
</protein>